<dbReference type="AlphaFoldDB" id="A0A2K1QNQ0"/>
<dbReference type="OrthoDB" id="427960at2759"/>
<evidence type="ECO:0000313" key="2">
    <source>
        <dbReference type="EMBL" id="PNS16490.1"/>
    </source>
</evidence>
<feature type="compositionally biased region" description="Acidic residues" evidence="1">
    <location>
        <begin position="175"/>
        <end position="187"/>
    </location>
</feature>
<sequence>MSSRLLTMKFMQRASASRATPSSSAPESPASQPLDPATPSHPSKRQRLSNGTATPTYTPDRRRETEDERVVREAIEAEEAKRMEALDRLGREKGDTKWVLSTVEGVGGRTEEGPRFVSVGLGEIDRGGEERDAGAVGRRSFGKVVKERGRPGQDEGREEGGESGESGEGSGSSGESEEDHEPQDVDEMIQSQRGRGEAGERARREREERRRVESRQRSKLSSDRRGRDVNINSPRGGISSGGGSASFGRVRGGQRGKRKSY</sequence>
<name>A0A2K1QNQ0_9PEZI</name>
<accession>A0A2K1QNQ0</accession>
<dbReference type="InParanoid" id="A0A2K1QNQ0"/>
<keyword evidence="3" id="KW-1185">Reference proteome</keyword>
<feature type="compositionally biased region" description="Basic and acidic residues" evidence="1">
    <location>
        <begin position="144"/>
        <end position="160"/>
    </location>
</feature>
<proteinExistence type="predicted"/>
<feature type="compositionally biased region" description="Basic residues" evidence="1">
    <location>
        <begin position="252"/>
        <end position="261"/>
    </location>
</feature>
<dbReference type="Proteomes" id="UP000243797">
    <property type="component" value="Unassembled WGS sequence"/>
</dbReference>
<feature type="region of interest" description="Disordered" evidence="1">
    <location>
        <begin position="1"/>
        <end position="71"/>
    </location>
</feature>
<comment type="caution">
    <text evidence="2">The sequence shown here is derived from an EMBL/GenBank/DDBJ whole genome shotgun (WGS) entry which is preliminary data.</text>
</comment>
<protein>
    <submittedName>
        <fullName evidence="2">Uncharacterized protein</fullName>
    </submittedName>
</protein>
<dbReference type="STRING" id="2082308.A0A2K1QNQ0"/>
<evidence type="ECO:0000256" key="1">
    <source>
        <dbReference type="SAM" id="MobiDB-lite"/>
    </source>
</evidence>
<feature type="compositionally biased region" description="Basic and acidic residues" evidence="1">
    <location>
        <begin position="194"/>
        <end position="228"/>
    </location>
</feature>
<feature type="region of interest" description="Disordered" evidence="1">
    <location>
        <begin position="105"/>
        <end position="261"/>
    </location>
</feature>
<gene>
    <name evidence="2" type="ORF">CAC42_224</name>
</gene>
<feature type="compositionally biased region" description="Basic and acidic residues" evidence="1">
    <location>
        <begin position="59"/>
        <end position="71"/>
    </location>
</feature>
<feature type="compositionally biased region" description="Gly residues" evidence="1">
    <location>
        <begin position="238"/>
        <end position="251"/>
    </location>
</feature>
<feature type="compositionally biased region" description="Low complexity" evidence="1">
    <location>
        <begin position="14"/>
        <end position="33"/>
    </location>
</feature>
<feature type="compositionally biased region" description="Gly residues" evidence="1">
    <location>
        <begin position="163"/>
        <end position="172"/>
    </location>
</feature>
<dbReference type="EMBL" id="NKHZ01000057">
    <property type="protein sequence ID" value="PNS16490.1"/>
    <property type="molecule type" value="Genomic_DNA"/>
</dbReference>
<organism evidence="2 3">
    <name type="scientific">Sphaceloma murrayae</name>
    <dbReference type="NCBI Taxonomy" id="2082308"/>
    <lineage>
        <taxon>Eukaryota</taxon>
        <taxon>Fungi</taxon>
        <taxon>Dikarya</taxon>
        <taxon>Ascomycota</taxon>
        <taxon>Pezizomycotina</taxon>
        <taxon>Dothideomycetes</taxon>
        <taxon>Dothideomycetidae</taxon>
        <taxon>Myriangiales</taxon>
        <taxon>Elsinoaceae</taxon>
        <taxon>Sphaceloma</taxon>
    </lineage>
</organism>
<evidence type="ECO:0000313" key="3">
    <source>
        <dbReference type="Proteomes" id="UP000243797"/>
    </source>
</evidence>
<reference evidence="2 3" key="1">
    <citation type="submission" date="2017-06" db="EMBL/GenBank/DDBJ databases">
        <title>Draft genome sequence of a variant of Elsinoe murrayae.</title>
        <authorList>
            <person name="Cheng Q."/>
        </authorList>
    </citation>
    <scope>NUCLEOTIDE SEQUENCE [LARGE SCALE GENOMIC DNA]</scope>
    <source>
        <strain evidence="2 3">CQ-2017a</strain>
    </source>
</reference>
<feature type="compositionally biased region" description="Basic and acidic residues" evidence="1">
    <location>
        <begin position="123"/>
        <end position="133"/>
    </location>
</feature>